<feature type="domain" description="Peptidase A1" evidence="2">
    <location>
        <begin position="57"/>
        <end position="137"/>
    </location>
</feature>
<name>A0A1I7YCM6_9BILA</name>
<accession>A0A1I7YCM6</accession>
<keyword evidence="1" id="KW-0732">Signal</keyword>
<sequence>MGTTVKLFLALALLDLALCAVFQVRVESAKPKQEQHLGKAARYVKQPVPVASRRTSFTGNITFGSENHVSEVYFDTGSSETWIVDKRCWQPKECSAYCYIDCKAFAYLGIRALHLFGSMYLSPLLGTKPKPCIQGSN</sequence>
<dbReference type="AlphaFoldDB" id="A0A1I7YCM6"/>
<dbReference type="SUPFAM" id="SSF50630">
    <property type="entry name" value="Acid proteases"/>
    <property type="match status" value="1"/>
</dbReference>
<proteinExistence type="predicted"/>
<dbReference type="PROSITE" id="PS51767">
    <property type="entry name" value="PEPTIDASE_A1"/>
    <property type="match status" value="1"/>
</dbReference>
<dbReference type="Proteomes" id="UP000095287">
    <property type="component" value="Unplaced"/>
</dbReference>
<evidence type="ECO:0000256" key="1">
    <source>
        <dbReference type="SAM" id="SignalP"/>
    </source>
</evidence>
<evidence type="ECO:0000259" key="2">
    <source>
        <dbReference type="PROSITE" id="PS51767"/>
    </source>
</evidence>
<evidence type="ECO:0000313" key="4">
    <source>
        <dbReference type="WBParaSite" id="L893_g14785.t2"/>
    </source>
</evidence>
<dbReference type="Gene3D" id="2.40.70.10">
    <property type="entry name" value="Acid Proteases"/>
    <property type="match status" value="1"/>
</dbReference>
<feature type="chain" id="PRO_5009312087" evidence="1">
    <location>
        <begin position="20"/>
        <end position="137"/>
    </location>
</feature>
<reference evidence="4" key="1">
    <citation type="submission" date="2016-11" db="UniProtKB">
        <authorList>
            <consortium name="WormBaseParasite"/>
        </authorList>
    </citation>
    <scope>IDENTIFICATION</scope>
</reference>
<protein>
    <submittedName>
        <fullName evidence="4">Peptidase A1 domain-containing protein</fullName>
    </submittedName>
</protein>
<dbReference type="InterPro" id="IPR033121">
    <property type="entry name" value="PEPTIDASE_A1"/>
</dbReference>
<keyword evidence="3" id="KW-1185">Reference proteome</keyword>
<feature type="signal peptide" evidence="1">
    <location>
        <begin position="1"/>
        <end position="19"/>
    </location>
</feature>
<dbReference type="InterPro" id="IPR021109">
    <property type="entry name" value="Peptidase_aspartic_dom_sf"/>
</dbReference>
<organism evidence="3 4">
    <name type="scientific">Steinernema glaseri</name>
    <dbReference type="NCBI Taxonomy" id="37863"/>
    <lineage>
        <taxon>Eukaryota</taxon>
        <taxon>Metazoa</taxon>
        <taxon>Ecdysozoa</taxon>
        <taxon>Nematoda</taxon>
        <taxon>Chromadorea</taxon>
        <taxon>Rhabditida</taxon>
        <taxon>Tylenchina</taxon>
        <taxon>Panagrolaimomorpha</taxon>
        <taxon>Strongyloidoidea</taxon>
        <taxon>Steinernematidae</taxon>
        <taxon>Steinernema</taxon>
    </lineage>
</organism>
<evidence type="ECO:0000313" key="3">
    <source>
        <dbReference type="Proteomes" id="UP000095287"/>
    </source>
</evidence>
<dbReference type="WBParaSite" id="L893_g14785.t2">
    <property type="protein sequence ID" value="L893_g14785.t2"/>
    <property type="gene ID" value="L893_g14785"/>
</dbReference>
<dbReference type="Pfam" id="PF00026">
    <property type="entry name" value="Asp"/>
    <property type="match status" value="1"/>
</dbReference>